<evidence type="ECO:0000313" key="1">
    <source>
        <dbReference type="EMBL" id="GBM00867.1"/>
    </source>
</evidence>
<reference evidence="1 2" key="1">
    <citation type="journal article" date="2019" name="Sci. Rep.">
        <title>Orb-weaving spider Araneus ventricosus genome elucidates the spidroin gene catalogue.</title>
        <authorList>
            <person name="Kono N."/>
            <person name="Nakamura H."/>
            <person name="Ohtoshi R."/>
            <person name="Moran D.A.P."/>
            <person name="Shinohara A."/>
            <person name="Yoshida Y."/>
            <person name="Fujiwara M."/>
            <person name="Mori M."/>
            <person name="Tomita M."/>
            <person name="Arakawa K."/>
        </authorList>
    </citation>
    <scope>NUCLEOTIDE SEQUENCE [LARGE SCALE GENOMIC DNA]</scope>
</reference>
<dbReference type="Proteomes" id="UP000499080">
    <property type="component" value="Unassembled WGS sequence"/>
</dbReference>
<evidence type="ECO:0000313" key="2">
    <source>
        <dbReference type="Proteomes" id="UP000499080"/>
    </source>
</evidence>
<proteinExistence type="predicted"/>
<protein>
    <submittedName>
        <fullName evidence="1">Uncharacterized protein</fullName>
    </submittedName>
</protein>
<comment type="caution">
    <text evidence="1">The sequence shown here is derived from an EMBL/GenBank/DDBJ whole genome shotgun (WGS) entry which is preliminary data.</text>
</comment>
<organism evidence="1 2">
    <name type="scientific">Araneus ventricosus</name>
    <name type="common">Orbweaver spider</name>
    <name type="synonym">Epeira ventricosa</name>
    <dbReference type="NCBI Taxonomy" id="182803"/>
    <lineage>
        <taxon>Eukaryota</taxon>
        <taxon>Metazoa</taxon>
        <taxon>Ecdysozoa</taxon>
        <taxon>Arthropoda</taxon>
        <taxon>Chelicerata</taxon>
        <taxon>Arachnida</taxon>
        <taxon>Araneae</taxon>
        <taxon>Araneomorphae</taxon>
        <taxon>Entelegynae</taxon>
        <taxon>Araneoidea</taxon>
        <taxon>Araneidae</taxon>
        <taxon>Araneus</taxon>
    </lineage>
</organism>
<dbReference type="AlphaFoldDB" id="A0A4Y2CAW7"/>
<name>A0A4Y2CAW7_ARAVE</name>
<dbReference type="EMBL" id="BGPR01000161">
    <property type="protein sequence ID" value="GBM00867.1"/>
    <property type="molecule type" value="Genomic_DNA"/>
</dbReference>
<gene>
    <name evidence="1" type="ORF">AVEN_257374_1</name>
</gene>
<keyword evidence="2" id="KW-1185">Reference proteome</keyword>
<sequence length="102" mass="11822">MKYFDDTFSFFSISEPNGFLWQLSHNSCRNCSEMPIAEHIKMRRGCAGERTKKLSLASIVSGLLRLAYGNEAHHCWNTKEEIPRSRLYEPRGWDRCIPPDSV</sequence>
<accession>A0A4Y2CAW7</accession>